<keyword evidence="2" id="KW-0732">Signal</keyword>
<evidence type="ECO:0008006" key="4">
    <source>
        <dbReference type="Google" id="ProtNLM"/>
    </source>
</evidence>
<dbReference type="PANTHER" id="PTHR48010:SF58">
    <property type="entry name" value="RECEPTOR PROTEIN KINASE-LIKE PROTEIN ZAR1"/>
    <property type="match status" value="1"/>
</dbReference>
<dbReference type="InterPro" id="IPR032675">
    <property type="entry name" value="LRR_dom_sf"/>
</dbReference>
<feature type="chain" id="PRO_5031287648" description="Leucine-rich repeat-containing N-terminal plant-type domain-containing protein" evidence="2">
    <location>
        <begin position="27"/>
        <end position="526"/>
    </location>
</feature>
<reference evidence="3" key="1">
    <citation type="submission" date="2021-01" db="EMBL/GenBank/DDBJ databases">
        <authorList>
            <person name="Corre E."/>
            <person name="Pelletier E."/>
            <person name="Niang G."/>
            <person name="Scheremetjew M."/>
            <person name="Finn R."/>
            <person name="Kale V."/>
            <person name="Holt S."/>
            <person name="Cochrane G."/>
            <person name="Meng A."/>
            <person name="Brown T."/>
            <person name="Cohen L."/>
        </authorList>
    </citation>
    <scope>NUCLEOTIDE SEQUENCE</scope>
    <source>
        <strain evidence="3">GSO104</strain>
    </source>
</reference>
<dbReference type="EMBL" id="HBNS01061580">
    <property type="protein sequence ID" value="CAE4669587.1"/>
    <property type="molecule type" value="Transcribed_RNA"/>
</dbReference>
<feature type="compositionally biased region" description="Low complexity" evidence="1">
    <location>
        <begin position="205"/>
        <end position="234"/>
    </location>
</feature>
<dbReference type="Gene3D" id="3.80.10.10">
    <property type="entry name" value="Ribonuclease Inhibitor"/>
    <property type="match status" value="2"/>
</dbReference>
<evidence type="ECO:0000256" key="1">
    <source>
        <dbReference type="SAM" id="MobiDB-lite"/>
    </source>
</evidence>
<dbReference type="AlphaFoldDB" id="A0A7S4T9K5"/>
<gene>
    <name evidence="3" type="ORF">DBRI00130_LOCUS44398</name>
</gene>
<feature type="region of interest" description="Disordered" evidence="1">
    <location>
        <begin position="61"/>
        <end position="112"/>
    </location>
</feature>
<feature type="compositionally biased region" description="Basic and acidic residues" evidence="1">
    <location>
        <begin position="61"/>
        <end position="75"/>
    </location>
</feature>
<dbReference type="SUPFAM" id="SSF52058">
    <property type="entry name" value="L domain-like"/>
    <property type="match status" value="1"/>
</dbReference>
<organism evidence="3">
    <name type="scientific">Ditylum brightwellii</name>
    <dbReference type="NCBI Taxonomy" id="49249"/>
    <lineage>
        <taxon>Eukaryota</taxon>
        <taxon>Sar</taxon>
        <taxon>Stramenopiles</taxon>
        <taxon>Ochrophyta</taxon>
        <taxon>Bacillariophyta</taxon>
        <taxon>Mediophyceae</taxon>
        <taxon>Lithodesmiophycidae</taxon>
        <taxon>Lithodesmiales</taxon>
        <taxon>Lithodesmiaceae</taxon>
        <taxon>Ditylum</taxon>
    </lineage>
</organism>
<name>A0A7S4T9K5_9STRA</name>
<dbReference type="PANTHER" id="PTHR48010">
    <property type="entry name" value="OS05G0588300 PROTEIN"/>
    <property type="match status" value="1"/>
</dbReference>
<accession>A0A7S4T9K5</accession>
<dbReference type="Pfam" id="PF00560">
    <property type="entry name" value="LRR_1"/>
    <property type="match status" value="1"/>
</dbReference>
<evidence type="ECO:0000313" key="3">
    <source>
        <dbReference type="EMBL" id="CAE4669587.1"/>
    </source>
</evidence>
<feature type="compositionally biased region" description="Basic residues" evidence="1">
    <location>
        <begin position="76"/>
        <end position="92"/>
    </location>
</feature>
<dbReference type="InterPro" id="IPR050994">
    <property type="entry name" value="At_inactive_RLKs"/>
</dbReference>
<feature type="region of interest" description="Disordered" evidence="1">
    <location>
        <begin position="163"/>
        <end position="253"/>
    </location>
</feature>
<feature type="signal peptide" evidence="2">
    <location>
        <begin position="1"/>
        <end position="26"/>
    </location>
</feature>
<proteinExistence type="predicted"/>
<sequence length="526" mass="58029">MTRMKMKREVLLCIGLLALLFEFTSGSKTNHLRLNEDFQERGPEDTGEILILSAQRGLDQVDKKALKKQQQQEKKALRRERRKKKRQQRKKNPNGDIGSDGVDTPEKPSVSPSVVISMAPSAMASELPSVSVMPSATHSASPSLSMVPSSHPSVFPTIAPSVSNKPSFSPSLFPSDQPSKSPSLAPSNLPTSAPSKAPSQVPSKSPTATPSLFPTSSPTFSPSASPTGSPTYSSLPTFSPSDVPSLPPTESLVCGGLKKEERNEQVTSKLLTSFPTGLHENAHNWIVYEDKRALCPDNIFLEQRYILTVFYLDTNGSSWTRKRRWLSANDECEWFGIECNVDGFIRNIHLESNNVIGTIPDAIGSLHSLRELYLFENTLSGPFPLLPDSMFDVRLYKNNLYGLLPDSWPQKMSILQINHNKLSGPINSIYQVSTLRIVELHRNEFNGTVSAHFGSLEDLNTLTLHKNNLSGSIPDDVCALRKGLLLRETNKLSRLSADCLPSPNTPKVQCSPAFLFEEVCCTECHE</sequence>
<feature type="compositionally biased region" description="Polar residues" evidence="1">
    <location>
        <begin position="163"/>
        <end position="204"/>
    </location>
</feature>
<dbReference type="InterPro" id="IPR001611">
    <property type="entry name" value="Leu-rich_rpt"/>
</dbReference>
<evidence type="ECO:0000256" key="2">
    <source>
        <dbReference type="SAM" id="SignalP"/>
    </source>
</evidence>
<protein>
    <recommendedName>
        <fullName evidence="4">Leucine-rich repeat-containing N-terminal plant-type domain-containing protein</fullName>
    </recommendedName>
</protein>